<organism evidence="2 3">
    <name type="scientific">Powellomyces hirtus</name>
    <dbReference type="NCBI Taxonomy" id="109895"/>
    <lineage>
        <taxon>Eukaryota</taxon>
        <taxon>Fungi</taxon>
        <taxon>Fungi incertae sedis</taxon>
        <taxon>Chytridiomycota</taxon>
        <taxon>Chytridiomycota incertae sedis</taxon>
        <taxon>Chytridiomycetes</taxon>
        <taxon>Spizellomycetales</taxon>
        <taxon>Powellomycetaceae</taxon>
        <taxon>Powellomyces</taxon>
    </lineage>
</organism>
<dbReference type="GO" id="GO:0016787">
    <property type="term" value="F:hydrolase activity"/>
    <property type="evidence" value="ECO:0007669"/>
    <property type="project" value="UniProtKB-KW"/>
</dbReference>
<evidence type="ECO:0000313" key="2">
    <source>
        <dbReference type="EMBL" id="TPX53669.1"/>
    </source>
</evidence>
<name>A0A507DPL4_9FUNG</name>
<dbReference type="EMBL" id="QEAQ01000211">
    <property type="protein sequence ID" value="TPX53669.1"/>
    <property type="molecule type" value="Genomic_DNA"/>
</dbReference>
<dbReference type="AlphaFoldDB" id="A0A507DPL4"/>
<gene>
    <name evidence="2" type="ORF">PhCBS80983_g06244</name>
</gene>
<dbReference type="Proteomes" id="UP000318582">
    <property type="component" value="Unassembled WGS sequence"/>
</dbReference>
<dbReference type="PANTHER" id="PTHR35372">
    <property type="entry name" value="ATP BINDING PROTEIN-RELATED"/>
    <property type="match status" value="1"/>
</dbReference>
<protein>
    <submittedName>
        <fullName evidence="2">Uncharacterized protein</fullName>
    </submittedName>
</protein>
<evidence type="ECO:0000256" key="1">
    <source>
        <dbReference type="ARBA" id="ARBA00022801"/>
    </source>
</evidence>
<keyword evidence="1" id="KW-0378">Hydrolase</keyword>
<keyword evidence="3" id="KW-1185">Reference proteome</keyword>
<evidence type="ECO:0000313" key="3">
    <source>
        <dbReference type="Proteomes" id="UP000318582"/>
    </source>
</evidence>
<sequence length="591" mass="67836">MRIVRHSLEKYSLPTEDVAYFLLNREDILAERNMTKEAVMNLLLYAPRKINDDLFRRIHTLLYTALVPHLQQDFPLVWKKTKASKDARVDRNCTGSFLAGCIQKVENEITLAAMEFFKRAGWDINALVFNGLMILSWNDEPVSFELLREAEQFVHETVGVQCRLREKPLNVPGEFRARFDLSLMIVTHPIKVDFDKVNALASAKALATATKSHVDFAKLTAAMSDGNFVYDGADFWQFTTSWNVIPMPCVRSFFDQVVAEAWTTDMKKICSHIQSINRGIMEDGGQVTKARRQQVDFLMQQKAHIDGVYAITKFNSAIKNIMECFQTEVYDGDFYIKDVLISKTVGYNYFGDDGNPPNKTLAKDWQAFVDKVFPIPDEQEIAQIYSGYCLCGDHPEKIFAVLKDRSGGFCAKSKPRNQNGHNASAFPYVKVLLAVFEKLSDKKALDDKLLKDRHRGNSAGEFRPAYAKKTETVYHHYVLIFNDKCQPKFGTHDEALLNRMLVIPCRAKFLSAEKYQDSTHPYKHLADAYIADRFSSWRPYILEWLPEGYRLYEQKGFNSIPASCKEWKDEVTANVHNLEDFVMDNIDLTDE</sequence>
<accession>A0A507DPL4</accession>
<dbReference type="PANTHER" id="PTHR35372:SF2">
    <property type="entry name" value="SF3 HELICASE DOMAIN-CONTAINING PROTEIN"/>
    <property type="match status" value="1"/>
</dbReference>
<proteinExistence type="predicted"/>
<reference evidence="2 3" key="1">
    <citation type="journal article" date="2019" name="Sci. Rep.">
        <title>Comparative genomics of chytrid fungi reveal insights into the obligate biotrophic and pathogenic lifestyle of Synchytrium endobioticum.</title>
        <authorList>
            <person name="van de Vossenberg B.T.L.H."/>
            <person name="Warris S."/>
            <person name="Nguyen H.D.T."/>
            <person name="van Gent-Pelzer M.P.E."/>
            <person name="Joly D.L."/>
            <person name="van de Geest H.C."/>
            <person name="Bonants P.J.M."/>
            <person name="Smith D.S."/>
            <person name="Levesque C.A."/>
            <person name="van der Lee T.A.J."/>
        </authorList>
    </citation>
    <scope>NUCLEOTIDE SEQUENCE [LARGE SCALE GENOMIC DNA]</scope>
    <source>
        <strain evidence="2 3">CBS 809.83</strain>
    </source>
</reference>
<comment type="caution">
    <text evidence="2">The sequence shown here is derived from an EMBL/GenBank/DDBJ whole genome shotgun (WGS) entry which is preliminary data.</text>
</comment>
<dbReference type="InterPro" id="IPR051620">
    <property type="entry name" value="ORF904-like_C"/>
</dbReference>